<evidence type="ECO:0000313" key="6">
    <source>
        <dbReference type="EMBL" id="GAG30086.1"/>
    </source>
</evidence>
<keyword evidence="4" id="KW-0804">Transcription</keyword>
<dbReference type="InterPro" id="IPR036388">
    <property type="entry name" value="WH-like_DNA-bd_sf"/>
</dbReference>
<sequence length="107" mass="11745">MARRKARTLTEVELEIMQVVWEMGQVTTEDVMEALAEKGRNLSDGSVRKMFSILMEKGYLTRTKPGAGFLYRAKVPKGKATMKMVSDLLGRAFGGNAALMVAALMAS</sequence>
<dbReference type="InterPro" id="IPR036390">
    <property type="entry name" value="WH_DNA-bd_sf"/>
</dbReference>
<evidence type="ECO:0000256" key="4">
    <source>
        <dbReference type="ARBA" id="ARBA00023163"/>
    </source>
</evidence>
<proteinExistence type="inferred from homology"/>
<dbReference type="AlphaFoldDB" id="X0XZF7"/>
<dbReference type="Gene3D" id="1.10.10.10">
    <property type="entry name" value="Winged helix-like DNA-binding domain superfamily/Winged helix DNA-binding domain"/>
    <property type="match status" value="1"/>
</dbReference>
<keyword evidence="5" id="KW-0472">Membrane</keyword>
<keyword evidence="5" id="KW-0812">Transmembrane</keyword>
<protein>
    <recommendedName>
        <fullName evidence="7">Penicillinase repressor</fullName>
    </recommendedName>
</protein>
<evidence type="ECO:0000256" key="3">
    <source>
        <dbReference type="ARBA" id="ARBA00023125"/>
    </source>
</evidence>
<evidence type="ECO:0000256" key="5">
    <source>
        <dbReference type="SAM" id="Phobius"/>
    </source>
</evidence>
<keyword evidence="2" id="KW-0805">Transcription regulation</keyword>
<keyword evidence="5" id="KW-1133">Transmembrane helix</keyword>
<evidence type="ECO:0000256" key="1">
    <source>
        <dbReference type="ARBA" id="ARBA00011046"/>
    </source>
</evidence>
<dbReference type="Pfam" id="PF03965">
    <property type="entry name" value="Penicillinase_R"/>
    <property type="match status" value="1"/>
</dbReference>
<dbReference type="GO" id="GO:0003677">
    <property type="term" value="F:DNA binding"/>
    <property type="evidence" value="ECO:0007669"/>
    <property type="project" value="UniProtKB-KW"/>
</dbReference>
<comment type="similarity">
    <text evidence="1">Belongs to the BlaI transcriptional regulatory family.</text>
</comment>
<dbReference type="EMBL" id="BARS01046509">
    <property type="protein sequence ID" value="GAG30086.1"/>
    <property type="molecule type" value="Genomic_DNA"/>
</dbReference>
<evidence type="ECO:0000256" key="2">
    <source>
        <dbReference type="ARBA" id="ARBA00023015"/>
    </source>
</evidence>
<dbReference type="SUPFAM" id="SSF46785">
    <property type="entry name" value="Winged helix' DNA-binding domain"/>
    <property type="match status" value="1"/>
</dbReference>
<dbReference type="InterPro" id="IPR005650">
    <property type="entry name" value="BlaI_family"/>
</dbReference>
<dbReference type="GO" id="GO:0045892">
    <property type="term" value="P:negative regulation of DNA-templated transcription"/>
    <property type="evidence" value="ECO:0007669"/>
    <property type="project" value="InterPro"/>
</dbReference>
<feature type="transmembrane region" description="Helical" evidence="5">
    <location>
        <begin position="88"/>
        <end position="106"/>
    </location>
</feature>
<evidence type="ECO:0008006" key="7">
    <source>
        <dbReference type="Google" id="ProtNLM"/>
    </source>
</evidence>
<name>X0XZF7_9ZZZZ</name>
<comment type="caution">
    <text evidence="6">The sequence shown here is derived from an EMBL/GenBank/DDBJ whole genome shotgun (WGS) entry which is preliminary data.</text>
</comment>
<accession>X0XZF7</accession>
<keyword evidence="3" id="KW-0238">DNA-binding</keyword>
<dbReference type="PIRSF" id="PIRSF019455">
    <property type="entry name" value="CopR_AtkY"/>
    <property type="match status" value="1"/>
</dbReference>
<gene>
    <name evidence="6" type="ORF">S01H1_70004</name>
</gene>
<feature type="non-terminal residue" evidence="6">
    <location>
        <position position="107"/>
    </location>
</feature>
<reference evidence="6" key="1">
    <citation type="journal article" date="2014" name="Front. Microbiol.">
        <title>High frequency of phylogenetically diverse reductive dehalogenase-homologous genes in deep subseafloor sedimentary metagenomes.</title>
        <authorList>
            <person name="Kawai M."/>
            <person name="Futagami T."/>
            <person name="Toyoda A."/>
            <person name="Takaki Y."/>
            <person name="Nishi S."/>
            <person name="Hori S."/>
            <person name="Arai W."/>
            <person name="Tsubouchi T."/>
            <person name="Morono Y."/>
            <person name="Uchiyama I."/>
            <person name="Ito T."/>
            <person name="Fujiyama A."/>
            <person name="Inagaki F."/>
            <person name="Takami H."/>
        </authorList>
    </citation>
    <scope>NUCLEOTIDE SEQUENCE</scope>
    <source>
        <strain evidence="6">Expedition CK06-06</strain>
    </source>
</reference>
<organism evidence="6">
    <name type="scientific">marine sediment metagenome</name>
    <dbReference type="NCBI Taxonomy" id="412755"/>
    <lineage>
        <taxon>unclassified sequences</taxon>
        <taxon>metagenomes</taxon>
        <taxon>ecological metagenomes</taxon>
    </lineage>
</organism>